<gene>
    <name evidence="2" type="ORF">Esi_0680_0002</name>
</gene>
<organism evidence="2 3">
    <name type="scientific">Ectocarpus siliculosus</name>
    <name type="common">Brown alga</name>
    <name type="synonym">Conferva siliculosa</name>
    <dbReference type="NCBI Taxonomy" id="2880"/>
    <lineage>
        <taxon>Eukaryota</taxon>
        <taxon>Sar</taxon>
        <taxon>Stramenopiles</taxon>
        <taxon>Ochrophyta</taxon>
        <taxon>PX clade</taxon>
        <taxon>Phaeophyceae</taxon>
        <taxon>Ectocarpales</taxon>
        <taxon>Ectocarpaceae</taxon>
        <taxon>Ectocarpus</taxon>
    </lineage>
</organism>
<protein>
    <submittedName>
        <fullName evidence="2">Uncharacterized protein</fullName>
    </submittedName>
</protein>
<keyword evidence="3" id="KW-1185">Reference proteome</keyword>
<dbReference type="EMBL" id="FN649760">
    <property type="protein sequence ID" value="CBJ33897.1"/>
    <property type="molecule type" value="Genomic_DNA"/>
</dbReference>
<name>D7G5X7_ECTSI</name>
<proteinExistence type="predicted"/>
<sequence>MDAVAALRFEGEDSAVNVVTYMEGQLPVYIRRSLDTHVEETEEAKKDGHGGPRRVFRARRTLSARSSTPANPFLFEYPLGKAAGGDRFADKVRIYALDVCRTNDGELLNDNLVDLYLRSMLGDKHVERGKGVFGVPRGDAGESTRDAGAGAASNEW</sequence>
<evidence type="ECO:0000313" key="3">
    <source>
        <dbReference type="Proteomes" id="UP000002630"/>
    </source>
</evidence>
<accession>D7G5X7</accession>
<feature type="region of interest" description="Disordered" evidence="1">
    <location>
        <begin position="133"/>
        <end position="156"/>
    </location>
</feature>
<evidence type="ECO:0000256" key="1">
    <source>
        <dbReference type="SAM" id="MobiDB-lite"/>
    </source>
</evidence>
<reference evidence="2 3" key="1">
    <citation type="journal article" date="2010" name="Nature">
        <title>The Ectocarpus genome and the independent evolution of multicellularity in brown algae.</title>
        <authorList>
            <person name="Cock J.M."/>
            <person name="Sterck L."/>
            <person name="Rouze P."/>
            <person name="Scornet D."/>
            <person name="Allen A.E."/>
            <person name="Amoutzias G."/>
            <person name="Anthouard V."/>
            <person name="Artiguenave F."/>
            <person name="Aury J.M."/>
            <person name="Badger J.H."/>
            <person name="Beszteri B."/>
            <person name="Billiau K."/>
            <person name="Bonnet E."/>
            <person name="Bothwell J.H."/>
            <person name="Bowler C."/>
            <person name="Boyen C."/>
            <person name="Brownlee C."/>
            <person name="Carrano C.J."/>
            <person name="Charrier B."/>
            <person name="Cho G.Y."/>
            <person name="Coelho S.M."/>
            <person name="Collen J."/>
            <person name="Corre E."/>
            <person name="Da Silva C."/>
            <person name="Delage L."/>
            <person name="Delaroque N."/>
            <person name="Dittami S.M."/>
            <person name="Doulbeau S."/>
            <person name="Elias M."/>
            <person name="Farnham G."/>
            <person name="Gachon C.M."/>
            <person name="Gschloessl B."/>
            <person name="Heesch S."/>
            <person name="Jabbari K."/>
            <person name="Jubin C."/>
            <person name="Kawai H."/>
            <person name="Kimura K."/>
            <person name="Kloareg B."/>
            <person name="Kupper F.C."/>
            <person name="Lang D."/>
            <person name="Le Bail A."/>
            <person name="Leblanc C."/>
            <person name="Lerouge P."/>
            <person name="Lohr M."/>
            <person name="Lopez P.J."/>
            <person name="Martens C."/>
            <person name="Maumus F."/>
            <person name="Michel G."/>
            <person name="Miranda-Saavedra D."/>
            <person name="Morales J."/>
            <person name="Moreau H."/>
            <person name="Motomura T."/>
            <person name="Nagasato C."/>
            <person name="Napoli C.A."/>
            <person name="Nelson D.R."/>
            <person name="Nyvall-Collen P."/>
            <person name="Peters A.F."/>
            <person name="Pommier C."/>
            <person name="Potin P."/>
            <person name="Poulain J."/>
            <person name="Quesneville H."/>
            <person name="Read B."/>
            <person name="Rensing S.A."/>
            <person name="Ritter A."/>
            <person name="Rousvoal S."/>
            <person name="Samanta M."/>
            <person name="Samson G."/>
            <person name="Schroeder D.C."/>
            <person name="Segurens B."/>
            <person name="Strittmatter M."/>
            <person name="Tonon T."/>
            <person name="Tregear J.W."/>
            <person name="Valentin K."/>
            <person name="von Dassow P."/>
            <person name="Yamagishi T."/>
            <person name="Van de Peer Y."/>
            <person name="Wincker P."/>
        </authorList>
    </citation>
    <scope>NUCLEOTIDE SEQUENCE [LARGE SCALE GENOMIC DNA]</scope>
    <source>
        <strain evidence="3">Ec32 / CCAP1310/4</strain>
    </source>
</reference>
<evidence type="ECO:0000313" key="2">
    <source>
        <dbReference type="EMBL" id="CBJ33897.1"/>
    </source>
</evidence>
<dbReference type="OrthoDB" id="442460at2759"/>
<dbReference type="Proteomes" id="UP000002630">
    <property type="component" value="Unassembled WGS sequence"/>
</dbReference>
<dbReference type="AlphaFoldDB" id="D7G5X7"/>
<dbReference type="InParanoid" id="D7G5X7"/>